<evidence type="ECO:0000313" key="1">
    <source>
        <dbReference type="EMBL" id="SFA57607.1"/>
    </source>
</evidence>
<dbReference type="STRING" id="150248.SAMN05216169_106410"/>
<name>A0A1I0U197_9BACL</name>
<dbReference type="AlphaFoldDB" id="A0A1I0U197"/>
<dbReference type="EMBL" id="FOJQ01000064">
    <property type="protein sequence ID" value="SFA57607.1"/>
    <property type="molecule type" value="Genomic_DNA"/>
</dbReference>
<dbReference type="Proteomes" id="UP000198979">
    <property type="component" value="Unassembled WGS sequence"/>
</dbReference>
<protein>
    <recommendedName>
        <fullName evidence="3">Insertion element protein</fullName>
    </recommendedName>
</protein>
<accession>A0A1I0U197</accession>
<evidence type="ECO:0000313" key="2">
    <source>
        <dbReference type="Proteomes" id="UP000198979"/>
    </source>
</evidence>
<evidence type="ECO:0008006" key="3">
    <source>
        <dbReference type="Google" id="ProtNLM"/>
    </source>
</evidence>
<proteinExistence type="predicted"/>
<gene>
    <name evidence="1" type="ORF">SAMN05216169_106410</name>
</gene>
<organism evidence="1 2">
    <name type="scientific">Anoxybacillus pushchinoensis</name>
    <dbReference type="NCBI Taxonomy" id="150248"/>
    <lineage>
        <taxon>Bacteria</taxon>
        <taxon>Bacillati</taxon>
        <taxon>Bacillota</taxon>
        <taxon>Bacilli</taxon>
        <taxon>Bacillales</taxon>
        <taxon>Anoxybacillaceae</taxon>
        <taxon>Anoxybacillus</taxon>
    </lineage>
</organism>
<dbReference type="OrthoDB" id="9128325at2"/>
<reference evidence="2" key="1">
    <citation type="submission" date="2016-10" db="EMBL/GenBank/DDBJ databases">
        <authorList>
            <person name="Varghese N."/>
            <person name="Submissions S."/>
        </authorList>
    </citation>
    <scope>NUCLEOTIDE SEQUENCE [LARGE SCALE GENOMIC DNA]</scope>
    <source>
        <strain evidence="2">K1</strain>
    </source>
</reference>
<dbReference type="RefSeq" id="WP_091704744.1">
    <property type="nucleotide sequence ID" value="NZ_FOJQ01000064.1"/>
</dbReference>
<sequence length="647" mass="75954">MAKLKRLAIKEDNLVNVHSPVSMAETAERTKDYELLTPKQFGTKYKDLLFKPTEFTWNGNIYKIQYNHCSNPYCKWHGLPQERFETKGKPSRYKLSGTGTDKTIKCNPDPINLTKGATLDCHAITLSNWSIAQEIERLIRINSIQDVEPDYQFHKDCCIAEDCTPFNEPKAFYKRGKSTGKSQRWQCKTCKKFTNVLPNRKQSITYNQKRSDILLWFTKLLLSRVPITRTCELLEIGRGTYYDKLEFVYRRCLEFLERHETKPLQNMQFKEIWLNTDKMNYFLNNVRKKGMGGSQYDDLEESQFPTNVVITADLFSRYVFRSDVAFDWDISLRDIALDTVLLKEDHLNEFAKKHARIPKYSHYPMPPSKNDTQTYVEYQAELDKIEHRAKYIDGLHINSTYTTIAHYWLIKQLVKASEWRFVTDKDNSLMTSLYRVFAKEIRLSDAHHFLCQTDKTKSRKQAREEFVQARVDLINWGINSGYDTKSLRKLAFLKLEELFHTHQFHKKVISDGSSHYEYADNPIEHPLATIDRGFRWVDCTTDLSSFEPKDIANLVLNVNDNATNTFIQHIRRRLSILERPLTTARGDGKSYIYSNFNPKYAQMALTILRTYYNFCLAYKTKETVGTPAQRLGIAKKRFDLKEIIYMQ</sequence>
<keyword evidence="2" id="KW-1185">Reference proteome</keyword>